<name>A0ABY7B6S6_9PSEU</name>
<evidence type="ECO:0000313" key="2">
    <source>
        <dbReference type="Proteomes" id="UP001163203"/>
    </source>
</evidence>
<dbReference type="RefSeq" id="WP_268757261.1">
    <property type="nucleotide sequence ID" value="NZ_CP113836.1"/>
</dbReference>
<dbReference type="EMBL" id="CP113836">
    <property type="protein sequence ID" value="WAL67134.1"/>
    <property type="molecule type" value="Genomic_DNA"/>
</dbReference>
<proteinExistence type="predicted"/>
<sequence>MSNYTDKPDLWSEVQMTASTTAAAIVAVLGTGATVVSYDTTDPTTWHLVAYYGYNNQTYSGAYNTYLQAVRSPSGEQRPFSAVVSATSLANDTDKQVSP</sequence>
<accession>A0ABY7B6S6</accession>
<evidence type="ECO:0000313" key="1">
    <source>
        <dbReference type="EMBL" id="WAL67134.1"/>
    </source>
</evidence>
<dbReference type="Proteomes" id="UP001163203">
    <property type="component" value="Chromosome"/>
</dbReference>
<organism evidence="1 2">
    <name type="scientific">Amycolatopsis cynarae</name>
    <dbReference type="NCBI Taxonomy" id="2995223"/>
    <lineage>
        <taxon>Bacteria</taxon>
        <taxon>Bacillati</taxon>
        <taxon>Actinomycetota</taxon>
        <taxon>Actinomycetes</taxon>
        <taxon>Pseudonocardiales</taxon>
        <taxon>Pseudonocardiaceae</taxon>
        <taxon>Amycolatopsis</taxon>
    </lineage>
</organism>
<protein>
    <submittedName>
        <fullName evidence="1">Uncharacterized protein</fullName>
    </submittedName>
</protein>
<gene>
    <name evidence="1" type="ORF">ORV05_04920</name>
</gene>
<reference evidence="1" key="1">
    <citation type="submission" date="2022-11" db="EMBL/GenBank/DDBJ databases">
        <authorList>
            <person name="Mo P."/>
        </authorList>
    </citation>
    <scope>NUCLEOTIDE SEQUENCE</scope>
    <source>
        <strain evidence="1">HUAS 11-8</strain>
    </source>
</reference>
<keyword evidence="2" id="KW-1185">Reference proteome</keyword>